<dbReference type="AlphaFoldDB" id="A0A6B3L388"/>
<keyword evidence="3" id="KW-0808">Transferase</keyword>
<organism evidence="3 4">
    <name type="scientific">Sulfuriroseicoccus oceanibius</name>
    <dbReference type="NCBI Taxonomy" id="2707525"/>
    <lineage>
        <taxon>Bacteria</taxon>
        <taxon>Pseudomonadati</taxon>
        <taxon>Verrucomicrobiota</taxon>
        <taxon>Verrucomicrobiia</taxon>
        <taxon>Verrucomicrobiales</taxon>
        <taxon>Verrucomicrobiaceae</taxon>
        <taxon>Sulfuriroseicoccus</taxon>
    </lineage>
</organism>
<dbReference type="RefSeq" id="WP_164363146.1">
    <property type="nucleotide sequence ID" value="NZ_CP066776.1"/>
</dbReference>
<name>A0A6B3L388_9BACT</name>
<dbReference type="InterPro" id="IPR028098">
    <property type="entry name" value="Glyco_trans_4-like_N"/>
</dbReference>
<feature type="domain" description="Glycosyl transferase family 1" evidence="1">
    <location>
        <begin position="210"/>
        <end position="373"/>
    </location>
</feature>
<accession>A0A6B3L388</accession>
<dbReference type="InterPro" id="IPR050194">
    <property type="entry name" value="Glycosyltransferase_grp1"/>
</dbReference>
<sequence length="413" mass="46650">MPADPSPSPAAQPDRPQPVVASYVHTFCKPEMRHIYRQITGLETWRPHVITHKWENPETFHLHKRWVTVLPKYPLRFFRRLWCKQLRDIPWQLSRDELRRFLYAIQTHDAQVVHIYFGHMAMHLLPLIEASPWPVVVSFHGADAGVGMEKKAWRQAMERVFEKATAILARSQSLVDELIALGCPAEKVQLSRTAIPLEQFAFTPREEPTNNAFIWLQACRLIEKKGLPTTLTAFAEFHRQFPNAKLRIAGDGPMKDELDKLATDLGIADSIEWLGFLSEKQFLHQLQQAHFFAHPSQTGRDGNQEGVPNSMLEAMASGAPVLATRHGGIPEAVTDGHNGVLVDERDAQSLAARAIDLAQSPQLRATMATAARHTIETMFSPEAQRTQLESLYTHLAAGTYAEYRDAVQSVARQ</sequence>
<gene>
    <name evidence="3" type="ORF">G3M56_002870</name>
</gene>
<dbReference type="InterPro" id="IPR001296">
    <property type="entry name" value="Glyco_trans_1"/>
</dbReference>
<dbReference type="Pfam" id="PF00534">
    <property type="entry name" value="Glycos_transf_1"/>
    <property type="match status" value="1"/>
</dbReference>
<dbReference type="PANTHER" id="PTHR45947:SF14">
    <property type="entry name" value="SLL1723 PROTEIN"/>
    <property type="match status" value="1"/>
</dbReference>
<evidence type="ECO:0000259" key="1">
    <source>
        <dbReference type="Pfam" id="PF00534"/>
    </source>
</evidence>
<dbReference type="SUPFAM" id="SSF53756">
    <property type="entry name" value="UDP-Glycosyltransferase/glycogen phosphorylase"/>
    <property type="match status" value="1"/>
</dbReference>
<evidence type="ECO:0000259" key="2">
    <source>
        <dbReference type="Pfam" id="PF13439"/>
    </source>
</evidence>
<protein>
    <submittedName>
        <fullName evidence="3">Glycosyltransferase</fullName>
    </submittedName>
</protein>
<evidence type="ECO:0000313" key="4">
    <source>
        <dbReference type="Proteomes" id="UP000475117"/>
    </source>
</evidence>
<proteinExistence type="predicted"/>
<feature type="domain" description="Glycosyltransferase subfamily 4-like N-terminal" evidence="2">
    <location>
        <begin position="34"/>
        <end position="198"/>
    </location>
</feature>
<dbReference type="Proteomes" id="UP000475117">
    <property type="component" value="Chromosome"/>
</dbReference>
<dbReference type="Gene3D" id="3.40.50.2000">
    <property type="entry name" value="Glycogen Phosphorylase B"/>
    <property type="match status" value="2"/>
</dbReference>
<reference evidence="3 4" key="1">
    <citation type="submission" date="2020-12" db="EMBL/GenBank/DDBJ databases">
        <title>Sulforoseuscoccus oceanibium gen. nov., sp. nov., a representative of the phylum Verrucomicrobia with special cytoplasmic membrane, and proposal of Sulforoseuscoccusaceae fam. nov.</title>
        <authorList>
            <person name="Xi F."/>
        </authorList>
    </citation>
    <scope>NUCLEOTIDE SEQUENCE [LARGE SCALE GENOMIC DNA]</scope>
    <source>
        <strain evidence="3 4">T37</strain>
    </source>
</reference>
<dbReference type="PANTHER" id="PTHR45947">
    <property type="entry name" value="SULFOQUINOVOSYL TRANSFERASE SQD2"/>
    <property type="match status" value="1"/>
</dbReference>
<dbReference type="GO" id="GO:0016757">
    <property type="term" value="F:glycosyltransferase activity"/>
    <property type="evidence" value="ECO:0007669"/>
    <property type="project" value="InterPro"/>
</dbReference>
<dbReference type="EMBL" id="CP066776">
    <property type="protein sequence ID" value="QQL45548.1"/>
    <property type="molecule type" value="Genomic_DNA"/>
</dbReference>
<dbReference type="Pfam" id="PF13439">
    <property type="entry name" value="Glyco_transf_4"/>
    <property type="match status" value="1"/>
</dbReference>
<keyword evidence="4" id="KW-1185">Reference proteome</keyword>
<evidence type="ECO:0000313" key="3">
    <source>
        <dbReference type="EMBL" id="QQL45548.1"/>
    </source>
</evidence>
<dbReference type="KEGG" id="soa:G3M56_002870"/>